<keyword evidence="9" id="KW-1185">Reference proteome</keyword>
<keyword evidence="5" id="KW-0539">Nucleus</keyword>
<dbReference type="Proteomes" id="UP000305948">
    <property type="component" value="Unassembled WGS sequence"/>
</dbReference>
<feature type="region of interest" description="Disordered" evidence="6">
    <location>
        <begin position="60"/>
        <end position="104"/>
    </location>
</feature>
<evidence type="ECO:0000256" key="3">
    <source>
        <dbReference type="ARBA" id="ARBA00023125"/>
    </source>
</evidence>
<feature type="domain" description="Zn(2)-C6 fungal-type" evidence="7">
    <location>
        <begin position="22"/>
        <end position="57"/>
    </location>
</feature>
<dbReference type="GO" id="GO:0008270">
    <property type="term" value="F:zinc ion binding"/>
    <property type="evidence" value="ECO:0007669"/>
    <property type="project" value="InterPro"/>
</dbReference>
<sequence>MRRTLNTSDSQPPAKRKKSRQACVACRKHKTRCESLETDYQTLRCHRCNVLAIPCSFETSDAVQDRGSPPGTSAEGPESPHGSSHGTREGTPTLASPSSSSLPVVYAPPPREPYNWSTSITPEALLANRPTDSDAYDWLGVPMLAMQHLLRRQASVPRGPAVSSIRDILTVHEIGTLITLFDNRYTPWLHISLDHMNRHPFLDLVRCTVVARHIEASRRATILPRLYGLVDSYVLNYAFSTAQTMESVTAFLILSLWPLPSGTGSSDGLAHDSRMIAASAVSAAKQLSLDQSIAAALQLHVAQDGSPARDNSDLESALNKARLWLAVVSAEWTLCLGTGRNPSSQYADEDYGLFKTVCPSLDTRSRDLRLHFLTRIQSIAQKALQMRITDPGPSAVKAYRSKLSEHILGQLVGVYTCIQPLGVIAVRESYQFDMLLIQYHACRVLILSHSLDELRRHNARNRVNVHEAATNWWATLHVEHQKAAQEWGLDTVTSAQALLVTFLAHEASDDELATAPDNIFAIILMAATMIMLSKTSAMRNYRGAESTILSSSEELLPRLIPKLRRVADISDAAQKCADSMWVLLRTWRTEATARGIGYHREEESPPLPPSQPNTGPSTPSSISEVPEVLQNPQADVPTPGMHEGSFPPDVVFTHHMDFGINDDMMLDVDFWNTFAQNLHST</sequence>
<comment type="subcellular location">
    <subcellularLocation>
        <location evidence="1">Nucleus</location>
    </subcellularLocation>
</comment>
<dbReference type="EMBL" id="ML213519">
    <property type="protein sequence ID" value="TFK48539.1"/>
    <property type="molecule type" value="Genomic_DNA"/>
</dbReference>
<keyword evidence="3" id="KW-0238">DNA-binding</keyword>
<dbReference type="CDD" id="cd12148">
    <property type="entry name" value="fungal_TF_MHR"/>
    <property type="match status" value="1"/>
</dbReference>
<dbReference type="Gene3D" id="4.10.240.10">
    <property type="entry name" value="Zn(2)-C6 fungal-type DNA-binding domain"/>
    <property type="match status" value="1"/>
</dbReference>
<dbReference type="PANTHER" id="PTHR31845:SF17">
    <property type="entry name" value="ZN(II)2CYS6 TRANSCRIPTION FACTOR (EUROFUNG)"/>
    <property type="match status" value="1"/>
</dbReference>
<organism evidence="8 9">
    <name type="scientific">Heliocybe sulcata</name>
    <dbReference type="NCBI Taxonomy" id="5364"/>
    <lineage>
        <taxon>Eukaryota</taxon>
        <taxon>Fungi</taxon>
        <taxon>Dikarya</taxon>
        <taxon>Basidiomycota</taxon>
        <taxon>Agaricomycotina</taxon>
        <taxon>Agaricomycetes</taxon>
        <taxon>Gloeophyllales</taxon>
        <taxon>Gloeophyllaceae</taxon>
        <taxon>Heliocybe</taxon>
    </lineage>
</organism>
<evidence type="ECO:0000313" key="8">
    <source>
        <dbReference type="EMBL" id="TFK48539.1"/>
    </source>
</evidence>
<dbReference type="CDD" id="cd00067">
    <property type="entry name" value="GAL4"/>
    <property type="match status" value="1"/>
</dbReference>
<keyword evidence="2" id="KW-0805">Transcription regulation</keyword>
<dbReference type="InterPro" id="IPR036864">
    <property type="entry name" value="Zn2-C6_fun-type_DNA-bd_sf"/>
</dbReference>
<name>A0A5C3MST2_9AGAM</name>
<dbReference type="SUPFAM" id="SSF57701">
    <property type="entry name" value="Zn2/Cys6 DNA-binding domain"/>
    <property type="match status" value="1"/>
</dbReference>
<accession>A0A5C3MST2</accession>
<evidence type="ECO:0000313" key="9">
    <source>
        <dbReference type="Proteomes" id="UP000305948"/>
    </source>
</evidence>
<proteinExistence type="predicted"/>
<gene>
    <name evidence="8" type="ORF">OE88DRAFT_1664416</name>
</gene>
<dbReference type="PANTHER" id="PTHR31845">
    <property type="entry name" value="FINGER DOMAIN PROTEIN, PUTATIVE-RELATED"/>
    <property type="match status" value="1"/>
</dbReference>
<evidence type="ECO:0000256" key="5">
    <source>
        <dbReference type="ARBA" id="ARBA00023242"/>
    </source>
</evidence>
<dbReference type="GO" id="GO:0000976">
    <property type="term" value="F:transcription cis-regulatory region binding"/>
    <property type="evidence" value="ECO:0007669"/>
    <property type="project" value="TreeGrafter"/>
</dbReference>
<reference evidence="8 9" key="1">
    <citation type="journal article" date="2019" name="Nat. Ecol. Evol.">
        <title>Megaphylogeny resolves global patterns of mushroom evolution.</title>
        <authorList>
            <person name="Varga T."/>
            <person name="Krizsan K."/>
            <person name="Foldi C."/>
            <person name="Dima B."/>
            <person name="Sanchez-Garcia M."/>
            <person name="Sanchez-Ramirez S."/>
            <person name="Szollosi G.J."/>
            <person name="Szarkandi J.G."/>
            <person name="Papp V."/>
            <person name="Albert L."/>
            <person name="Andreopoulos W."/>
            <person name="Angelini C."/>
            <person name="Antonin V."/>
            <person name="Barry K.W."/>
            <person name="Bougher N.L."/>
            <person name="Buchanan P."/>
            <person name="Buyck B."/>
            <person name="Bense V."/>
            <person name="Catcheside P."/>
            <person name="Chovatia M."/>
            <person name="Cooper J."/>
            <person name="Damon W."/>
            <person name="Desjardin D."/>
            <person name="Finy P."/>
            <person name="Geml J."/>
            <person name="Haridas S."/>
            <person name="Hughes K."/>
            <person name="Justo A."/>
            <person name="Karasinski D."/>
            <person name="Kautmanova I."/>
            <person name="Kiss B."/>
            <person name="Kocsube S."/>
            <person name="Kotiranta H."/>
            <person name="LaButti K.M."/>
            <person name="Lechner B.E."/>
            <person name="Liimatainen K."/>
            <person name="Lipzen A."/>
            <person name="Lukacs Z."/>
            <person name="Mihaltcheva S."/>
            <person name="Morgado L.N."/>
            <person name="Niskanen T."/>
            <person name="Noordeloos M.E."/>
            <person name="Ohm R.A."/>
            <person name="Ortiz-Santana B."/>
            <person name="Ovrebo C."/>
            <person name="Racz N."/>
            <person name="Riley R."/>
            <person name="Savchenko A."/>
            <person name="Shiryaev A."/>
            <person name="Soop K."/>
            <person name="Spirin V."/>
            <person name="Szebenyi C."/>
            <person name="Tomsovsky M."/>
            <person name="Tulloss R.E."/>
            <person name="Uehling J."/>
            <person name="Grigoriev I.V."/>
            <person name="Vagvolgyi C."/>
            <person name="Papp T."/>
            <person name="Martin F.M."/>
            <person name="Miettinen O."/>
            <person name="Hibbett D.S."/>
            <person name="Nagy L.G."/>
        </authorList>
    </citation>
    <scope>NUCLEOTIDE SEQUENCE [LARGE SCALE GENOMIC DNA]</scope>
    <source>
        <strain evidence="8 9">OMC1185</strain>
    </source>
</reference>
<evidence type="ECO:0000256" key="2">
    <source>
        <dbReference type="ARBA" id="ARBA00023015"/>
    </source>
</evidence>
<feature type="compositionally biased region" description="Polar residues" evidence="6">
    <location>
        <begin position="1"/>
        <end position="11"/>
    </location>
</feature>
<dbReference type="PROSITE" id="PS00463">
    <property type="entry name" value="ZN2_CY6_FUNGAL_1"/>
    <property type="match status" value="1"/>
</dbReference>
<feature type="compositionally biased region" description="Low complexity" evidence="6">
    <location>
        <begin position="91"/>
        <end position="104"/>
    </location>
</feature>
<evidence type="ECO:0000259" key="7">
    <source>
        <dbReference type="PROSITE" id="PS50048"/>
    </source>
</evidence>
<keyword evidence="4" id="KW-0804">Transcription</keyword>
<dbReference type="GO" id="GO:0005634">
    <property type="term" value="C:nucleus"/>
    <property type="evidence" value="ECO:0007669"/>
    <property type="project" value="UniProtKB-SubCell"/>
</dbReference>
<evidence type="ECO:0000256" key="4">
    <source>
        <dbReference type="ARBA" id="ARBA00023163"/>
    </source>
</evidence>
<feature type="region of interest" description="Disordered" evidence="6">
    <location>
        <begin position="599"/>
        <end position="624"/>
    </location>
</feature>
<dbReference type="STRING" id="5364.A0A5C3MST2"/>
<feature type="region of interest" description="Disordered" evidence="6">
    <location>
        <begin position="1"/>
        <end position="21"/>
    </location>
</feature>
<dbReference type="PROSITE" id="PS50048">
    <property type="entry name" value="ZN2_CY6_FUNGAL_2"/>
    <property type="match status" value="1"/>
</dbReference>
<dbReference type="AlphaFoldDB" id="A0A5C3MST2"/>
<dbReference type="InterPro" id="IPR001138">
    <property type="entry name" value="Zn2Cys6_DnaBD"/>
</dbReference>
<evidence type="ECO:0000256" key="6">
    <source>
        <dbReference type="SAM" id="MobiDB-lite"/>
    </source>
</evidence>
<evidence type="ECO:0000256" key="1">
    <source>
        <dbReference type="ARBA" id="ARBA00004123"/>
    </source>
</evidence>
<dbReference type="GO" id="GO:0000981">
    <property type="term" value="F:DNA-binding transcription factor activity, RNA polymerase II-specific"/>
    <property type="evidence" value="ECO:0007669"/>
    <property type="project" value="InterPro"/>
</dbReference>
<protein>
    <recommendedName>
        <fullName evidence="7">Zn(2)-C6 fungal-type domain-containing protein</fullName>
    </recommendedName>
</protein>
<dbReference type="OrthoDB" id="2595934at2759"/>
<dbReference type="InterPro" id="IPR051089">
    <property type="entry name" value="prtT"/>
</dbReference>